<evidence type="ECO:0000256" key="1">
    <source>
        <dbReference type="ARBA" id="ARBA00004948"/>
    </source>
</evidence>
<reference evidence="4" key="1">
    <citation type="journal article" date="2019" name="Int. J. Syst. Evol. Microbiol.">
        <title>The Global Catalogue of Microorganisms (GCM) 10K type strain sequencing project: providing services to taxonomists for standard genome sequencing and annotation.</title>
        <authorList>
            <consortium name="The Broad Institute Genomics Platform"/>
            <consortium name="The Broad Institute Genome Sequencing Center for Infectious Disease"/>
            <person name="Wu L."/>
            <person name="Ma J."/>
        </authorList>
    </citation>
    <scope>NUCLEOTIDE SEQUENCE [LARGE SCALE GENOMIC DNA]</scope>
    <source>
        <strain evidence="4">CCUG 63369</strain>
    </source>
</reference>
<sequence>MSLSERLHTVGRPLVEEQLAHPTVAGIASGDLDERVFASWLEQDYLYLLDYVRVFARLAWQAPPAHLESLVDLAHSTLHEELELHRSLSAEFGADLDGAVKGPACAAYTSWMLESAADYGEGLAAVYPCMWGYSSLGAELAGAAPADPRYRRWIETYSDPGFAESARHVARMLDGTDVDPDRAEELFLQGMRYEVDFWTVPG</sequence>
<evidence type="ECO:0000313" key="3">
    <source>
        <dbReference type="EMBL" id="MFD0800194.1"/>
    </source>
</evidence>
<dbReference type="InterPro" id="IPR004305">
    <property type="entry name" value="Thiaminase-2/PQQC"/>
</dbReference>
<evidence type="ECO:0000259" key="2">
    <source>
        <dbReference type="Pfam" id="PF03070"/>
    </source>
</evidence>
<keyword evidence="4" id="KW-1185">Reference proteome</keyword>
<dbReference type="PANTHER" id="PTHR43198">
    <property type="entry name" value="BIFUNCTIONAL TH2 PROTEIN"/>
    <property type="match status" value="1"/>
</dbReference>
<dbReference type="Proteomes" id="UP001596956">
    <property type="component" value="Unassembled WGS sequence"/>
</dbReference>
<organism evidence="3 4">
    <name type="scientific">Streptomonospora algeriensis</name>
    <dbReference type="NCBI Taxonomy" id="995084"/>
    <lineage>
        <taxon>Bacteria</taxon>
        <taxon>Bacillati</taxon>
        <taxon>Actinomycetota</taxon>
        <taxon>Actinomycetes</taxon>
        <taxon>Streptosporangiales</taxon>
        <taxon>Nocardiopsidaceae</taxon>
        <taxon>Streptomonospora</taxon>
    </lineage>
</organism>
<dbReference type="InterPro" id="IPR016084">
    <property type="entry name" value="Haem_Oase-like_multi-hlx"/>
</dbReference>
<comment type="pathway">
    <text evidence="1">Cofactor biosynthesis; thiamine diphosphate biosynthesis.</text>
</comment>
<feature type="domain" description="Thiaminase-2/PQQC" evidence="2">
    <location>
        <begin position="13"/>
        <end position="199"/>
    </location>
</feature>
<proteinExistence type="predicted"/>
<dbReference type="Gene3D" id="1.20.910.10">
    <property type="entry name" value="Heme oxygenase-like"/>
    <property type="match status" value="1"/>
</dbReference>
<dbReference type="SUPFAM" id="SSF48613">
    <property type="entry name" value="Heme oxygenase-like"/>
    <property type="match status" value="1"/>
</dbReference>
<comment type="caution">
    <text evidence="3">The sequence shown here is derived from an EMBL/GenBank/DDBJ whole genome shotgun (WGS) entry which is preliminary data.</text>
</comment>
<protein>
    <submittedName>
        <fullName evidence="3">TenA family protein</fullName>
    </submittedName>
</protein>
<accession>A0ABW3BBS1</accession>
<dbReference type="EMBL" id="JBHTHR010000028">
    <property type="protein sequence ID" value="MFD0800194.1"/>
    <property type="molecule type" value="Genomic_DNA"/>
</dbReference>
<gene>
    <name evidence="3" type="ORF">ACFQZU_02515</name>
</gene>
<evidence type="ECO:0000313" key="4">
    <source>
        <dbReference type="Proteomes" id="UP001596956"/>
    </source>
</evidence>
<dbReference type="InterPro" id="IPR050967">
    <property type="entry name" value="Thiamine_Salvage_TenA"/>
</dbReference>
<dbReference type="Pfam" id="PF03070">
    <property type="entry name" value="TENA_THI-4"/>
    <property type="match status" value="1"/>
</dbReference>
<dbReference type="PANTHER" id="PTHR43198:SF2">
    <property type="entry name" value="SI:CH1073-67J19.1-RELATED"/>
    <property type="match status" value="1"/>
</dbReference>
<name>A0ABW3BBS1_9ACTN</name>